<dbReference type="Pfam" id="PF05003">
    <property type="entry name" value="DUF668"/>
    <property type="match status" value="1"/>
</dbReference>
<keyword evidence="5" id="KW-1185">Reference proteome</keyword>
<reference evidence="4 5" key="1">
    <citation type="submission" date="2024-03" db="EMBL/GenBank/DDBJ databases">
        <authorList>
            <person name="Martinez-Hernandez J."/>
        </authorList>
    </citation>
    <scope>NUCLEOTIDE SEQUENCE [LARGE SCALE GENOMIC DNA]</scope>
</reference>
<feature type="compositionally biased region" description="Polar residues" evidence="1">
    <location>
        <begin position="55"/>
        <end position="64"/>
    </location>
</feature>
<feature type="region of interest" description="Disordered" evidence="1">
    <location>
        <begin position="1"/>
        <end position="64"/>
    </location>
</feature>
<protein>
    <recommendedName>
        <fullName evidence="6">DUF668 family protein</fullName>
    </recommendedName>
</protein>
<dbReference type="AlphaFoldDB" id="A0AAV1W9K2"/>
<dbReference type="GO" id="GO:0045927">
    <property type="term" value="P:positive regulation of growth"/>
    <property type="evidence" value="ECO:0007669"/>
    <property type="project" value="InterPro"/>
</dbReference>
<dbReference type="InterPro" id="IPR045021">
    <property type="entry name" value="PSI1/2/3"/>
</dbReference>
<gene>
    <name evidence="4" type="ORF">LLUT_LOCUS6932</name>
</gene>
<dbReference type="EMBL" id="CAXHTB010000004">
    <property type="protein sequence ID" value="CAL0305872.1"/>
    <property type="molecule type" value="Genomic_DNA"/>
</dbReference>
<accession>A0AAV1W9K2</accession>
<feature type="domain" description="DUF668" evidence="2">
    <location>
        <begin position="335"/>
        <end position="420"/>
    </location>
</feature>
<feature type="domain" description="DUF3475" evidence="3">
    <location>
        <begin position="117"/>
        <end position="173"/>
    </location>
</feature>
<organism evidence="4 5">
    <name type="scientific">Lupinus luteus</name>
    <name type="common">European yellow lupine</name>
    <dbReference type="NCBI Taxonomy" id="3873"/>
    <lineage>
        <taxon>Eukaryota</taxon>
        <taxon>Viridiplantae</taxon>
        <taxon>Streptophyta</taxon>
        <taxon>Embryophyta</taxon>
        <taxon>Tracheophyta</taxon>
        <taxon>Spermatophyta</taxon>
        <taxon>Magnoliopsida</taxon>
        <taxon>eudicotyledons</taxon>
        <taxon>Gunneridae</taxon>
        <taxon>Pentapetalae</taxon>
        <taxon>rosids</taxon>
        <taxon>fabids</taxon>
        <taxon>Fabales</taxon>
        <taxon>Fabaceae</taxon>
        <taxon>Papilionoideae</taxon>
        <taxon>50 kb inversion clade</taxon>
        <taxon>genistoids sensu lato</taxon>
        <taxon>core genistoids</taxon>
        <taxon>Genisteae</taxon>
        <taxon>Lupinus</taxon>
    </lineage>
</organism>
<dbReference type="PANTHER" id="PTHR31730:SF18">
    <property type="entry name" value="PROTEIN PSK SIMULATOR 2"/>
    <property type="match status" value="1"/>
</dbReference>
<evidence type="ECO:0000313" key="5">
    <source>
        <dbReference type="Proteomes" id="UP001497480"/>
    </source>
</evidence>
<dbReference type="Proteomes" id="UP001497480">
    <property type="component" value="Unassembled WGS sequence"/>
</dbReference>
<dbReference type="InterPro" id="IPR007700">
    <property type="entry name" value="DUF668"/>
</dbReference>
<evidence type="ECO:0000313" key="4">
    <source>
        <dbReference type="EMBL" id="CAL0305872.1"/>
    </source>
</evidence>
<evidence type="ECO:0000256" key="1">
    <source>
        <dbReference type="SAM" id="MobiDB-lite"/>
    </source>
</evidence>
<dbReference type="PANTHER" id="PTHR31730">
    <property type="entry name" value="OS01G0873900 PROTEIN"/>
    <property type="match status" value="1"/>
</dbReference>
<dbReference type="InterPro" id="IPR021864">
    <property type="entry name" value="DUF3475"/>
</dbReference>
<evidence type="ECO:0000259" key="2">
    <source>
        <dbReference type="Pfam" id="PF05003"/>
    </source>
</evidence>
<sequence>MGAVCSAGMVEGNARHHGKLKKENSFMNKKEEGLSDSKSYSQGKKQKKQDHRLSIDSNLSTSTLEGRKQVNQRGSFLGRASERAVEVLDTLGSGMTKFNTSSGFVSGMASRGHRISILAFEVANTITKGAILFQSLSEENFWFLKNEVLQSKGVQQLVSTDMEELLSLAAADKREEINLFSREVARFGNMCKDPQWHNLDRYFSGLDLDDVGDKQHRVEAEKIMQEFSSLIQHTSELYHELNSYERFEQDYQQKVKEMESLNIPLKGESITIFQSELKHQRKAVRILKKKSLWSIHMEEIVEKLVDIVTYILQAIHEFLGNNGKSSAKDGKGPQRLGEAGLALHYANIINQINTIASRPTSLPPSTRDTLYHSLPNNIKTALPSKVQTISTMKELSVTTIKAEMNNTLQWLVPFATNTIRAHQGFGWVGEWANTSHDLSDDNTARESRLIRLHTLYYADKQKIDNYIIELLAWLHHLISFVRSRQNTMNPMPTRSPPKGLNFHSNKTIHFLSVVDRNKKPIGAQLSKEDRRLLEEVIAKRMNPGISKSENFGLPNKKEARDLHRTRSVGSSPIKDFFANSTTLIMEHQNVLDVMDGLAY</sequence>
<feature type="compositionally biased region" description="Basic and acidic residues" evidence="1">
    <location>
        <begin position="21"/>
        <end position="35"/>
    </location>
</feature>
<proteinExistence type="predicted"/>
<name>A0AAV1W9K2_LUPLU</name>
<evidence type="ECO:0008006" key="6">
    <source>
        <dbReference type="Google" id="ProtNLM"/>
    </source>
</evidence>
<evidence type="ECO:0000259" key="3">
    <source>
        <dbReference type="Pfam" id="PF11961"/>
    </source>
</evidence>
<dbReference type="Pfam" id="PF11961">
    <property type="entry name" value="DUF3475"/>
    <property type="match status" value="1"/>
</dbReference>
<comment type="caution">
    <text evidence="4">The sequence shown here is derived from an EMBL/GenBank/DDBJ whole genome shotgun (WGS) entry which is preliminary data.</text>
</comment>